<keyword evidence="2" id="KW-1185">Reference proteome</keyword>
<accession>A0A3A5M7A0</accession>
<dbReference type="Gene3D" id="3.40.1680.10">
    <property type="entry name" value="yp_829618.1 domain like"/>
    <property type="match status" value="1"/>
</dbReference>
<comment type="caution">
    <text evidence="1">The sequence shown here is derived from an EMBL/GenBank/DDBJ whole genome shotgun (WGS) entry which is preliminary data.</text>
</comment>
<dbReference type="AlphaFoldDB" id="A0A3A5M7A0"/>
<dbReference type="SUPFAM" id="SSF52091">
    <property type="entry name" value="SpoIIaa-like"/>
    <property type="match status" value="1"/>
</dbReference>
<evidence type="ECO:0000313" key="1">
    <source>
        <dbReference type="EMBL" id="RJT75101.1"/>
    </source>
</evidence>
<protein>
    <submittedName>
        <fullName evidence="1">STAS/SEC14 domain-containing protein</fullName>
    </submittedName>
</protein>
<organism evidence="1 2">
    <name type="scientific">Arthrobacter cheniae</name>
    <dbReference type="NCBI Taxonomy" id="1258888"/>
    <lineage>
        <taxon>Bacteria</taxon>
        <taxon>Bacillati</taxon>
        <taxon>Actinomycetota</taxon>
        <taxon>Actinomycetes</taxon>
        <taxon>Micrococcales</taxon>
        <taxon>Micrococcaceae</taxon>
        <taxon>Arthrobacter</taxon>
    </lineage>
</organism>
<dbReference type="Gene3D" id="3.40.970.30">
    <property type="entry name" value="yp_829618.1 like domains"/>
    <property type="match status" value="1"/>
</dbReference>
<gene>
    <name evidence="1" type="ORF">D6T63_18100</name>
</gene>
<dbReference type="Pfam" id="PF11964">
    <property type="entry name" value="SpoIIAA-like"/>
    <property type="match status" value="1"/>
</dbReference>
<evidence type="ECO:0000313" key="2">
    <source>
        <dbReference type="Proteomes" id="UP000272560"/>
    </source>
</evidence>
<name>A0A3A5M7A0_9MICC</name>
<dbReference type="InterPro" id="IPR036513">
    <property type="entry name" value="STAS_dom_sf"/>
</dbReference>
<dbReference type="Proteomes" id="UP000272560">
    <property type="component" value="Unassembled WGS sequence"/>
</dbReference>
<sequence>MMSTATPGSRCTWFSTASARQGDTVVLFEASREEDYLCLRWTAGAHITYADAVEAALALSTLPGPKPAPLLVHITGIASVSIGARTGMLAYRRFSRVAVVGERPMDEMLAAFAARASMPVRYFTTELTALEWLFRRG</sequence>
<proteinExistence type="predicted"/>
<reference evidence="1 2" key="1">
    <citation type="submission" date="2018-09" db="EMBL/GenBank/DDBJ databases">
        <title>Novel species of Arthrobacter.</title>
        <authorList>
            <person name="Liu Q."/>
            <person name="Xin Y.-H."/>
        </authorList>
    </citation>
    <scope>NUCLEOTIDE SEQUENCE [LARGE SCALE GENOMIC DNA]</scope>
    <source>
        <strain evidence="1 2">Hz2</strain>
    </source>
</reference>
<dbReference type="EMBL" id="QZVT01000017">
    <property type="protein sequence ID" value="RJT75101.1"/>
    <property type="molecule type" value="Genomic_DNA"/>
</dbReference>
<dbReference type="InterPro" id="IPR021866">
    <property type="entry name" value="SpoIIAA-like"/>
</dbReference>